<organism evidence="2 3">
    <name type="scientific">Aciditerrimonas ferrireducens</name>
    <dbReference type="NCBI Taxonomy" id="667306"/>
    <lineage>
        <taxon>Bacteria</taxon>
        <taxon>Bacillati</taxon>
        <taxon>Actinomycetota</taxon>
        <taxon>Acidimicrobiia</taxon>
        <taxon>Acidimicrobiales</taxon>
        <taxon>Acidimicrobiaceae</taxon>
        <taxon>Aciditerrimonas</taxon>
    </lineage>
</organism>
<dbReference type="RefSeq" id="WP_377787668.1">
    <property type="nucleotide sequence ID" value="NZ_JBHLYQ010000010.1"/>
</dbReference>
<keyword evidence="1" id="KW-0812">Transmembrane</keyword>
<keyword evidence="3" id="KW-1185">Reference proteome</keyword>
<proteinExistence type="predicted"/>
<name>A0ABV6C3R6_9ACTN</name>
<keyword evidence="1" id="KW-0472">Membrane</keyword>
<evidence type="ECO:0000313" key="2">
    <source>
        <dbReference type="EMBL" id="MFC0080939.1"/>
    </source>
</evidence>
<comment type="caution">
    <text evidence="2">The sequence shown here is derived from an EMBL/GenBank/DDBJ whole genome shotgun (WGS) entry which is preliminary data.</text>
</comment>
<gene>
    <name evidence="2" type="ORF">ACFFRE_02045</name>
</gene>
<protein>
    <submittedName>
        <fullName evidence="2">Uncharacterized protein</fullName>
    </submittedName>
</protein>
<evidence type="ECO:0000313" key="3">
    <source>
        <dbReference type="Proteomes" id="UP001589788"/>
    </source>
</evidence>
<reference evidence="2 3" key="1">
    <citation type="submission" date="2024-09" db="EMBL/GenBank/DDBJ databases">
        <authorList>
            <person name="Sun Q."/>
            <person name="Mori K."/>
        </authorList>
    </citation>
    <scope>NUCLEOTIDE SEQUENCE [LARGE SCALE GENOMIC DNA]</scope>
    <source>
        <strain evidence="2 3">JCM 15389</strain>
    </source>
</reference>
<accession>A0ABV6C3R6</accession>
<keyword evidence="1" id="KW-1133">Transmembrane helix</keyword>
<sequence>MTDTTWTALSAIATMLMAMATVGLALSTRSMAKETNTVARATLDEAKAVEEQTTTIEQQVEISRKTLLSSVLPWLTAGLPYQESQKYQSSESNAIGRQVSVSGPQVEIRDTNGTIEGHLLVENIGNGIAIINTEKIKIYRQNMESLPGVKITTTSPVLPPGRRSKIDFTIGPQCSSTKSAMTIGELAGGTTDQVFAISVSYSDIFESETMTGKFLVHGEHTEQPKLWRVRKIEYSFSDGKTVRVSL</sequence>
<evidence type="ECO:0000256" key="1">
    <source>
        <dbReference type="SAM" id="Phobius"/>
    </source>
</evidence>
<dbReference type="EMBL" id="JBHLYQ010000010">
    <property type="protein sequence ID" value="MFC0080939.1"/>
    <property type="molecule type" value="Genomic_DNA"/>
</dbReference>
<dbReference type="Proteomes" id="UP001589788">
    <property type="component" value="Unassembled WGS sequence"/>
</dbReference>
<feature type="transmembrane region" description="Helical" evidence="1">
    <location>
        <begin position="6"/>
        <end position="26"/>
    </location>
</feature>